<evidence type="ECO:0000313" key="1">
    <source>
        <dbReference type="EMBL" id="KAI4350803.1"/>
    </source>
</evidence>
<comment type="caution">
    <text evidence="1">The sequence shown here is derived from an EMBL/GenBank/DDBJ whole genome shotgun (WGS) entry which is preliminary data.</text>
</comment>
<reference evidence="1 2" key="1">
    <citation type="journal article" date="2022" name="DNA Res.">
        <title>Chromosomal-level genome assembly of the orchid tree Bauhinia variegata (Leguminosae; Cercidoideae) supports the allotetraploid origin hypothesis of Bauhinia.</title>
        <authorList>
            <person name="Zhong Y."/>
            <person name="Chen Y."/>
            <person name="Zheng D."/>
            <person name="Pang J."/>
            <person name="Liu Y."/>
            <person name="Luo S."/>
            <person name="Meng S."/>
            <person name="Qian L."/>
            <person name="Wei D."/>
            <person name="Dai S."/>
            <person name="Zhou R."/>
        </authorList>
    </citation>
    <scope>NUCLEOTIDE SEQUENCE [LARGE SCALE GENOMIC DNA]</scope>
    <source>
        <strain evidence="1">BV-YZ2020</strain>
    </source>
</reference>
<keyword evidence="2" id="KW-1185">Reference proteome</keyword>
<protein>
    <submittedName>
        <fullName evidence="1">Uncharacterized protein</fullName>
    </submittedName>
</protein>
<name>A0ACB9PQ56_BAUVA</name>
<accession>A0ACB9PQ56</accession>
<organism evidence="1 2">
    <name type="scientific">Bauhinia variegata</name>
    <name type="common">Purple orchid tree</name>
    <name type="synonym">Phanera variegata</name>
    <dbReference type="NCBI Taxonomy" id="167791"/>
    <lineage>
        <taxon>Eukaryota</taxon>
        <taxon>Viridiplantae</taxon>
        <taxon>Streptophyta</taxon>
        <taxon>Embryophyta</taxon>
        <taxon>Tracheophyta</taxon>
        <taxon>Spermatophyta</taxon>
        <taxon>Magnoliopsida</taxon>
        <taxon>eudicotyledons</taxon>
        <taxon>Gunneridae</taxon>
        <taxon>Pentapetalae</taxon>
        <taxon>rosids</taxon>
        <taxon>fabids</taxon>
        <taxon>Fabales</taxon>
        <taxon>Fabaceae</taxon>
        <taxon>Cercidoideae</taxon>
        <taxon>Cercideae</taxon>
        <taxon>Bauhiniinae</taxon>
        <taxon>Bauhinia</taxon>
    </lineage>
</organism>
<dbReference type="EMBL" id="CM039428">
    <property type="protein sequence ID" value="KAI4350803.1"/>
    <property type="molecule type" value="Genomic_DNA"/>
</dbReference>
<sequence>MNFNSTCRDQVVPIPQSVESLLDRICSDQNQIPPDSTVRRALADIGEQEALEILKIISSETIRLSLNGFIMHMINKRKPPNHPLPPSSPPPDKARRLSCQGGIGSSPVAEHLASSERGAEEGAVTPVLVALGELEFRKAFLLLNYAGGVALENAITADQIRNLKELPMEMFEIKAWETVGQRCLADVKERRLSHEWDSGKPYVYHRHVSTDGNLRVKGPYLQNSRTHLQKSLGDDNVLLVKFAEEGSEKGGRTSSQKAISLYGKFGREGIRIGLRLYRFFDGGKEEKKKNPTTSSVKCYFVRMESRASVDERKSYILSNKTMSEARCLFMHAHTLPNVTKYMARFSLILSKTLKLDVDLATVVVDTIPDESCKNEDGGIVYDGDKPCIHTDGTGFISEDLAALCPKNVFMGTYINKKTSKGLPYADKLEGENMAMGKAEFDFHKGCAIKGTLMLNKKLPPKTIQVRPSMIKVETDSDLLNVQKNQIINSMEIVGTSKQPKKAYLSRNLIALLSYGGVPNEYFLDILKSALEEAESVFFSKRAALRAGKLHVSNCYYLMGTVDPTKRLRRDQVCIILENGQISGDVLVYRNPGLHFGDIHVMRATYVKELESYVGHGKYAIFFPCVGPRSVADEIAGGDYDGDTYWVSTNSQLLKYFRKSDPWVPNSSSCNKSVIKSNPSIANPSALSEEVLEDELFGLFLSTRFQPSYAVSAAVAESWVALMDRLLTLRDDCDKENQEKQLLKDNILKLIDIYYEALDAPKKGEIKVELPKDLKQLLVQDIRKLACFDVEIPPACLKLWESNHEEYRKDMCNALKKDSEVKGVAAEEVI</sequence>
<proteinExistence type="predicted"/>
<gene>
    <name evidence="1" type="ORF">L6164_005218</name>
</gene>
<evidence type="ECO:0000313" key="2">
    <source>
        <dbReference type="Proteomes" id="UP000828941"/>
    </source>
</evidence>
<dbReference type="Proteomes" id="UP000828941">
    <property type="component" value="Chromosome 3"/>
</dbReference>